<sequence length="211" mass="25103">MVTSRMYGRAGNKMDQNELQWDKLLKIKTTGRDDSHSDQYHFPYEPTPYCVLERLANSGWFGKKNVLLDYGTGKGRVCFFLSYQTRCRSIGIEYEERIFTGAEENKCHAVSGFRTSFAMSDAEHYTVFPETDRCYFFNPFSVEILQKVLARIYNSYYEYPRELLLFFYYPSDEYILFLMTQKQLVFFDEIDCRDLFDGKNPRERILVFEVI</sequence>
<dbReference type="GO" id="GO:0032259">
    <property type="term" value="P:methylation"/>
    <property type="evidence" value="ECO:0007669"/>
    <property type="project" value="UniProtKB-KW"/>
</dbReference>
<proteinExistence type="predicted"/>
<evidence type="ECO:0000313" key="1">
    <source>
        <dbReference type="EMBL" id="GAA6270630.1"/>
    </source>
</evidence>
<dbReference type="Gene3D" id="3.40.50.150">
    <property type="entry name" value="Vaccinia Virus protein VP39"/>
    <property type="match status" value="1"/>
</dbReference>
<keyword evidence="1" id="KW-0808">Transferase</keyword>
<keyword evidence="2" id="KW-1185">Reference proteome</keyword>
<dbReference type="Proteomes" id="UP001600894">
    <property type="component" value="Unassembled WGS sequence"/>
</dbReference>
<organism evidence="1 2">
    <name type="scientific">Enterocloster alcoholdehydrogenati</name>
    <dbReference type="NCBI Taxonomy" id="2547410"/>
    <lineage>
        <taxon>Bacteria</taxon>
        <taxon>Bacillati</taxon>
        <taxon>Bacillota</taxon>
        <taxon>Clostridia</taxon>
        <taxon>Lachnospirales</taxon>
        <taxon>Lachnospiraceae</taxon>
        <taxon>Enterocloster</taxon>
    </lineage>
</organism>
<comment type="caution">
    <text evidence="1">The sequence shown here is derived from an EMBL/GenBank/DDBJ whole genome shotgun (WGS) entry which is preliminary data.</text>
</comment>
<dbReference type="SUPFAM" id="SSF53335">
    <property type="entry name" value="S-adenosyl-L-methionine-dependent methyltransferases"/>
    <property type="match status" value="1"/>
</dbReference>
<dbReference type="GO" id="GO:0008168">
    <property type="term" value="F:methyltransferase activity"/>
    <property type="evidence" value="ECO:0007669"/>
    <property type="project" value="UniProtKB-KW"/>
</dbReference>
<gene>
    <name evidence="1" type="ORF">F130042H8_36900</name>
</gene>
<protein>
    <submittedName>
        <fullName evidence="1">Class I SAM-dependent methyltransferase</fullName>
    </submittedName>
</protein>
<keyword evidence="1" id="KW-0489">Methyltransferase</keyword>
<dbReference type="InterPro" id="IPR029063">
    <property type="entry name" value="SAM-dependent_MTases_sf"/>
</dbReference>
<reference evidence="1 2" key="1">
    <citation type="submission" date="2024-04" db="EMBL/GenBank/DDBJ databases">
        <title>Defined microbial consortia suppress multidrug-resistant proinflammatory Enterobacteriaceae via ecological control.</title>
        <authorList>
            <person name="Furuichi M."/>
            <person name="Kawaguchi T."/>
            <person name="Pust M."/>
            <person name="Yasuma K."/>
            <person name="Plichta D."/>
            <person name="Hasegawa N."/>
            <person name="Ohya T."/>
            <person name="Bhattarai S."/>
            <person name="Sasajima S."/>
            <person name="Aoto Y."/>
            <person name="Tuganbaev T."/>
            <person name="Yaginuma M."/>
            <person name="Ueda M."/>
            <person name="Okahashi N."/>
            <person name="Amafuji K."/>
            <person name="Kiridooshi Y."/>
            <person name="Sugita K."/>
            <person name="Strazar M."/>
            <person name="Skelly A."/>
            <person name="Suda W."/>
            <person name="Hattori M."/>
            <person name="Nakamoto N."/>
            <person name="Caballero S."/>
            <person name="Norman J."/>
            <person name="Olle B."/>
            <person name="Tanoue T."/>
            <person name="Arita M."/>
            <person name="Bucci V."/>
            <person name="Atarashi K."/>
            <person name="Xavier R."/>
            <person name="Honda K."/>
        </authorList>
    </citation>
    <scope>NUCLEOTIDE SEQUENCE [LARGE SCALE GENOMIC DNA]</scope>
    <source>
        <strain evidence="2">f13</strain>
    </source>
</reference>
<evidence type="ECO:0000313" key="2">
    <source>
        <dbReference type="Proteomes" id="UP001600894"/>
    </source>
</evidence>
<accession>A0ABQ0B2X2</accession>
<dbReference type="EMBL" id="BAABXL010000001">
    <property type="protein sequence ID" value="GAA6270630.1"/>
    <property type="molecule type" value="Genomic_DNA"/>
</dbReference>
<name>A0ABQ0B2X2_9FIRM</name>